<name>A0AA35V7X5_LACSI</name>
<protein>
    <submittedName>
        <fullName evidence="1">Uncharacterized protein</fullName>
    </submittedName>
</protein>
<dbReference type="AlphaFoldDB" id="A0AA35V7X5"/>
<proteinExistence type="predicted"/>
<keyword evidence="2" id="KW-1185">Reference proteome</keyword>
<dbReference type="EMBL" id="OX465078">
    <property type="protein sequence ID" value="CAI9272486.1"/>
    <property type="molecule type" value="Genomic_DNA"/>
</dbReference>
<evidence type="ECO:0000313" key="1">
    <source>
        <dbReference type="EMBL" id="CAI9272486.1"/>
    </source>
</evidence>
<evidence type="ECO:0000313" key="2">
    <source>
        <dbReference type="Proteomes" id="UP001177003"/>
    </source>
</evidence>
<organism evidence="1 2">
    <name type="scientific">Lactuca saligna</name>
    <name type="common">Willowleaf lettuce</name>
    <dbReference type="NCBI Taxonomy" id="75948"/>
    <lineage>
        <taxon>Eukaryota</taxon>
        <taxon>Viridiplantae</taxon>
        <taxon>Streptophyta</taxon>
        <taxon>Embryophyta</taxon>
        <taxon>Tracheophyta</taxon>
        <taxon>Spermatophyta</taxon>
        <taxon>Magnoliopsida</taxon>
        <taxon>eudicotyledons</taxon>
        <taxon>Gunneridae</taxon>
        <taxon>Pentapetalae</taxon>
        <taxon>asterids</taxon>
        <taxon>campanulids</taxon>
        <taxon>Asterales</taxon>
        <taxon>Asteraceae</taxon>
        <taxon>Cichorioideae</taxon>
        <taxon>Cichorieae</taxon>
        <taxon>Lactucinae</taxon>
        <taxon>Lactuca</taxon>
    </lineage>
</organism>
<reference evidence="1" key="1">
    <citation type="submission" date="2023-04" db="EMBL/GenBank/DDBJ databases">
        <authorList>
            <person name="Vijverberg K."/>
            <person name="Xiong W."/>
            <person name="Schranz E."/>
        </authorList>
    </citation>
    <scope>NUCLEOTIDE SEQUENCE</scope>
</reference>
<gene>
    <name evidence="1" type="ORF">LSALG_LOCUS12709</name>
</gene>
<sequence length="322" mass="36467">MRSSAERVKPPRRKQLEILNGSAERGTRSSAERITNGINTYVRPKLNNFGLLLPPNFDCRILFDLVKSKAKVFNSNISLSFQHPVYGYVMNILDEADVHQLRNVISETKEIVHLYLEVFQGLVEQTEAAEKVVPYNVENIVSDIVEDCPEEETVALNTVEEKNLYEFGKLTDKTFSEGEESNEGWSEDEFTHGKKASDIFYGMPPIPDCPDPILEPGPFHSLGPNDDMFVRQTYDNKQQLIFALSLKATREYIPFHQIPNASLLYQIKTSPFQILLVSLLRATSSDAQVTDHHVGYASQKIFQTAKLRIIVVVIVLAAENTY</sequence>
<accession>A0AA35V7X5</accession>
<dbReference type="Proteomes" id="UP001177003">
    <property type="component" value="Chromosome 2"/>
</dbReference>